<sequence>HVSRRFAREKKKKKKKKRLPCFLLLALCAFAATAAPAAPAGGPPRPPAPRTDAAREAERSAGALAAAGEKFPGAAAAADAGEPRFDLDSLTSGGGATEGSVGPRHGQDVSRRHLKHLLTERGGAGPSDRAGAGPSDSAGGRSALQLIRDCFVAEDEAAEDAAVEDEAEEEGAGCQLDINWDSVIEACLKGLFDLIESIVTDDA</sequence>
<name>A0A8H8DG59_9FUNG</name>
<feature type="chain" id="PRO_5034486040" evidence="2">
    <location>
        <begin position="35"/>
        <end position="203"/>
    </location>
</feature>
<feature type="non-terminal residue" evidence="3">
    <location>
        <position position="1"/>
    </location>
</feature>
<evidence type="ECO:0000313" key="3">
    <source>
        <dbReference type="EMBL" id="KAG5456981.1"/>
    </source>
</evidence>
<protein>
    <submittedName>
        <fullName evidence="3">Uncharacterized protein</fullName>
    </submittedName>
</protein>
<feature type="compositionally biased region" description="Low complexity" evidence="1">
    <location>
        <begin position="60"/>
        <end position="80"/>
    </location>
</feature>
<feature type="signal peptide" evidence="2">
    <location>
        <begin position="1"/>
        <end position="34"/>
    </location>
</feature>
<gene>
    <name evidence="3" type="ORF">BJ554DRAFT_3123</name>
</gene>
<evidence type="ECO:0000256" key="2">
    <source>
        <dbReference type="SAM" id="SignalP"/>
    </source>
</evidence>
<accession>A0A8H8DG59</accession>
<evidence type="ECO:0000256" key="1">
    <source>
        <dbReference type="SAM" id="MobiDB-lite"/>
    </source>
</evidence>
<comment type="caution">
    <text evidence="3">The sequence shown here is derived from an EMBL/GenBank/DDBJ whole genome shotgun (WGS) entry which is preliminary data.</text>
</comment>
<keyword evidence="2" id="KW-0732">Signal</keyword>
<organism evidence="3 4">
    <name type="scientific">Olpidium bornovanus</name>
    <dbReference type="NCBI Taxonomy" id="278681"/>
    <lineage>
        <taxon>Eukaryota</taxon>
        <taxon>Fungi</taxon>
        <taxon>Fungi incertae sedis</taxon>
        <taxon>Olpidiomycota</taxon>
        <taxon>Olpidiomycotina</taxon>
        <taxon>Olpidiomycetes</taxon>
        <taxon>Olpidiales</taxon>
        <taxon>Olpidiaceae</taxon>
        <taxon>Olpidium</taxon>
    </lineage>
</organism>
<proteinExistence type="predicted"/>
<dbReference type="Proteomes" id="UP000673691">
    <property type="component" value="Unassembled WGS sequence"/>
</dbReference>
<feature type="region of interest" description="Disordered" evidence="1">
    <location>
        <begin position="36"/>
        <end position="140"/>
    </location>
</feature>
<dbReference type="EMBL" id="JAEFCI010010836">
    <property type="protein sequence ID" value="KAG5456981.1"/>
    <property type="molecule type" value="Genomic_DNA"/>
</dbReference>
<reference evidence="3 4" key="1">
    <citation type="journal article" name="Sci. Rep.">
        <title>Genome-scale phylogenetic analyses confirm Olpidium as the closest living zoosporic fungus to the non-flagellated, terrestrial fungi.</title>
        <authorList>
            <person name="Chang Y."/>
            <person name="Rochon D."/>
            <person name="Sekimoto S."/>
            <person name="Wang Y."/>
            <person name="Chovatia M."/>
            <person name="Sandor L."/>
            <person name="Salamov A."/>
            <person name="Grigoriev I.V."/>
            <person name="Stajich J.E."/>
            <person name="Spatafora J.W."/>
        </authorList>
    </citation>
    <scope>NUCLEOTIDE SEQUENCE [LARGE SCALE GENOMIC DNA]</scope>
    <source>
        <strain evidence="3">S191</strain>
    </source>
</reference>
<keyword evidence="4" id="KW-1185">Reference proteome</keyword>
<dbReference type="AlphaFoldDB" id="A0A8H8DG59"/>
<evidence type="ECO:0000313" key="4">
    <source>
        <dbReference type="Proteomes" id="UP000673691"/>
    </source>
</evidence>